<dbReference type="SUPFAM" id="SSF143081">
    <property type="entry name" value="BB1717-like"/>
    <property type="match status" value="1"/>
</dbReference>
<dbReference type="OrthoDB" id="9782620at2"/>
<name>A0A7K0EIU3_9BACT</name>
<dbReference type="EMBL" id="WJXZ01000005">
    <property type="protein sequence ID" value="MRS61652.1"/>
    <property type="molecule type" value="Genomic_DNA"/>
</dbReference>
<comment type="caution">
    <text evidence="1">The sequence shown here is derived from an EMBL/GenBank/DDBJ whole genome shotgun (WGS) entry which is preliminary data.</text>
</comment>
<gene>
    <name evidence="1" type="ORF">GJJ30_10165</name>
</gene>
<proteinExistence type="predicted"/>
<evidence type="ECO:0000313" key="2">
    <source>
        <dbReference type="Proteomes" id="UP000441754"/>
    </source>
</evidence>
<dbReference type="AlphaFoldDB" id="A0A7K0EIU3"/>
<evidence type="ECO:0000313" key="1">
    <source>
        <dbReference type="EMBL" id="MRS61652.1"/>
    </source>
</evidence>
<reference evidence="1 2" key="1">
    <citation type="journal article" date="2018" name="Antonie Van Leeuwenhoek">
        <title>Larkinella terrae sp. nov., isolated from soil on Jeju Island, South Korea.</title>
        <authorList>
            <person name="Ten L.N."/>
            <person name="Jeon J."/>
            <person name="Park S.J."/>
            <person name="Park S."/>
            <person name="Lee S.Y."/>
            <person name="Kim M.K."/>
            <person name="Jung H.Y."/>
        </authorList>
    </citation>
    <scope>NUCLEOTIDE SEQUENCE [LARGE SCALE GENOMIC DNA]</scope>
    <source>
        <strain evidence="1 2">KCTC 52001</strain>
    </source>
</reference>
<keyword evidence="2" id="KW-1185">Reference proteome</keyword>
<organism evidence="1 2">
    <name type="scientific">Larkinella terrae</name>
    <dbReference type="NCBI Taxonomy" id="2025311"/>
    <lineage>
        <taxon>Bacteria</taxon>
        <taxon>Pseudomonadati</taxon>
        <taxon>Bacteroidota</taxon>
        <taxon>Cytophagia</taxon>
        <taxon>Cytophagales</taxon>
        <taxon>Spirosomataceae</taxon>
        <taxon>Larkinella</taxon>
    </lineage>
</organism>
<dbReference type="RefSeq" id="WP_154175040.1">
    <property type="nucleotide sequence ID" value="NZ_WJXZ01000005.1"/>
</dbReference>
<sequence length="73" mass="7955">MCYNVKAVTPLGELVKQFKAVQAPAVEFTPYEKGSGFAHPILPVISVGKPNQIQLFKWGLIPAWAGGFVGFKH</sequence>
<accession>A0A7K0EIU3</accession>
<evidence type="ECO:0008006" key="3">
    <source>
        <dbReference type="Google" id="ProtNLM"/>
    </source>
</evidence>
<dbReference type="InterPro" id="IPR036590">
    <property type="entry name" value="SRAP-like"/>
</dbReference>
<dbReference type="Proteomes" id="UP000441754">
    <property type="component" value="Unassembled WGS sequence"/>
</dbReference>
<protein>
    <recommendedName>
        <fullName evidence="3">SOS response-associated peptidase</fullName>
    </recommendedName>
</protein>